<evidence type="ECO:0000259" key="3">
    <source>
        <dbReference type="Pfam" id="PF13476"/>
    </source>
</evidence>
<dbReference type="Proteomes" id="UP000233256">
    <property type="component" value="Unassembled WGS sequence"/>
</dbReference>
<protein>
    <recommendedName>
        <fullName evidence="3">Rad50/SbcC-type AAA domain-containing protein</fullName>
    </recommendedName>
</protein>
<dbReference type="InterPro" id="IPR027417">
    <property type="entry name" value="P-loop_NTPase"/>
</dbReference>
<dbReference type="InterPro" id="IPR038729">
    <property type="entry name" value="Rad50/SbcC_AAA"/>
</dbReference>
<dbReference type="AlphaFoldDB" id="A0A2N1PSH5"/>
<evidence type="ECO:0000313" key="5">
    <source>
        <dbReference type="Proteomes" id="UP000233256"/>
    </source>
</evidence>
<evidence type="ECO:0000256" key="2">
    <source>
        <dbReference type="SAM" id="Phobius"/>
    </source>
</evidence>
<feature type="coiled-coil region" evidence="1">
    <location>
        <begin position="743"/>
        <end position="777"/>
    </location>
</feature>
<dbReference type="Gene3D" id="3.40.50.300">
    <property type="entry name" value="P-loop containing nucleotide triphosphate hydrolases"/>
    <property type="match status" value="2"/>
</dbReference>
<feature type="coiled-coil region" evidence="1">
    <location>
        <begin position="509"/>
        <end position="536"/>
    </location>
</feature>
<reference evidence="4 5" key="1">
    <citation type="journal article" date="2017" name="ISME J.">
        <title>Potential for microbial H2 and metal transformations associated with novel bacteria and archaea in deep terrestrial subsurface sediments.</title>
        <authorList>
            <person name="Hernsdorf A.W."/>
            <person name="Amano Y."/>
            <person name="Miyakawa K."/>
            <person name="Ise K."/>
            <person name="Suzuki Y."/>
            <person name="Anantharaman K."/>
            <person name="Probst A."/>
            <person name="Burstein D."/>
            <person name="Thomas B.C."/>
            <person name="Banfield J.F."/>
        </authorList>
    </citation>
    <scope>NUCLEOTIDE SEQUENCE [LARGE SCALE GENOMIC DNA]</scope>
    <source>
        <strain evidence="4">HGW-Wallbacteria-1</strain>
    </source>
</reference>
<proteinExistence type="predicted"/>
<feature type="domain" description="Rad50/SbcC-type AAA" evidence="3">
    <location>
        <begin position="6"/>
        <end position="238"/>
    </location>
</feature>
<feature type="coiled-coil region" evidence="1">
    <location>
        <begin position="169"/>
        <end position="268"/>
    </location>
</feature>
<feature type="transmembrane region" description="Helical" evidence="2">
    <location>
        <begin position="452"/>
        <end position="473"/>
    </location>
</feature>
<feature type="coiled-coil region" evidence="1">
    <location>
        <begin position="346"/>
        <end position="373"/>
    </location>
</feature>
<sequence>MIIERIEASGFMKFDEIVLDKIPVRGVIGIFGENESGKSSMGDAIAFALYGITPRCSSEDISRVIKWGAGKCRVSLVFSQGNARYRVERQLNIAGEKTALLEELNGKTLTMDWEQASDSISRITSLDFRSFRYTSLLAQKEIGMIRSNPEDRSAVVDSLVGAGLIRKARNILRQKSNEYRSRISECESEMAELDSREDILRQELEGRDDYISRIAELEKRERDEKTILADLENELEILHHGLESKVRLQNYNDQIVTIRKNMSELDETTGQSTDTLLEIAASCFFVNAEKIDQIIPACEQVAEKTATRLAMQREKVKSIHRTLEMTREAEALEQLISVQSESLAMFENRTRSLSEIREELNSLKDNLKLKKADEIAIHEKNLKKLNRIKTLSMDLKSTSEKFLDEMEKTRNTVNSEIDNFKTIITNLPEKLSELNQASEIAVISHEKTHGKFLLALLLSIITFLATAYFHAISLYAAKFIWIPAAILSATTFWLGFKRKKARQNLDMICERENSAREEIRKRKNELETVHNEKENELIRIMDTEAWIRNWDYTSPDTLANSIEKEDDAVRLFTSNPDNSSLISAYLAEIAQSPIPPEYLSWSQIDNPMELSFSDIVNNLQDRELELEQLIASEEEVVRKRDTIKTRLEELESRLSELKHRLKSYGNINTHEVLIEAENTIDELEETIASQREAMVSIQFHLSRISEHRKETAALSGELNFHKTKRDSLLDEWEKRNHPVATPLQLQESQAIEKKESIEKIKSEILDTKEKKSRLTGELTRFDHSLKSLSTIRNQRDAIREELRIHYSKERAIPEALSALDEAEGRIRRGVLPIISDYLGKVLYTITSERYRIVDVDGNLDIRVFIPEKGDYAPLKSLSGGTEDQLLLALRLAFAKTLLPGGQGGFLFLDEPLSSFDQRRRESFMAFLKHLESTFAQVFLISHISGLERFMDTHIILSRDSAILTPGPLSL</sequence>
<keyword evidence="2" id="KW-0812">Transmembrane</keyword>
<keyword evidence="2" id="KW-0472">Membrane</keyword>
<comment type="caution">
    <text evidence="4">The sequence shown here is derived from an EMBL/GenBank/DDBJ whole genome shotgun (WGS) entry which is preliminary data.</text>
</comment>
<keyword evidence="1" id="KW-0175">Coiled coil</keyword>
<dbReference type="Pfam" id="PF13476">
    <property type="entry name" value="AAA_23"/>
    <property type="match status" value="1"/>
</dbReference>
<accession>A0A2N1PSH5</accession>
<feature type="coiled-coil region" evidence="1">
    <location>
        <begin position="616"/>
        <end position="693"/>
    </location>
</feature>
<evidence type="ECO:0000313" key="4">
    <source>
        <dbReference type="EMBL" id="PKK91291.1"/>
    </source>
</evidence>
<dbReference type="GO" id="GO:0006302">
    <property type="term" value="P:double-strand break repair"/>
    <property type="evidence" value="ECO:0007669"/>
    <property type="project" value="InterPro"/>
</dbReference>
<name>A0A2N1PSH5_9BACT</name>
<keyword evidence="2" id="KW-1133">Transmembrane helix</keyword>
<feature type="transmembrane region" description="Helical" evidence="2">
    <location>
        <begin position="479"/>
        <end position="496"/>
    </location>
</feature>
<organism evidence="4 5">
    <name type="scientific">Candidatus Wallbacteria bacterium HGW-Wallbacteria-1</name>
    <dbReference type="NCBI Taxonomy" id="2013854"/>
    <lineage>
        <taxon>Bacteria</taxon>
        <taxon>Candidatus Walliibacteriota</taxon>
    </lineage>
</organism>
<evidence type="ECO:0000256" key="1">
    <source>
        <dbReference type="SAM" id="Coils"/>
    </source>
</evidence>
<dbReference type="PANTHER" id="PTHR32114:SF2">
    <property type="entry name" value="ABC TRANSPORTER ABCH.3"/>
    <property type="match status" value="1"/>
</dbReference>
<dbReference type="SUPFAM" id="SSF52540">
    <property type="entry name" value="P-loop containing nucleoside triphosphate hydrolases"/>
    <property type="match status" value="1"/>
</dbReference>
<dbReference type="PANTHER" id="PTHR32114">
    <property type="entry name" value="ABC TRANSPORTER ABCH.3"/>
    <property type="match status" value="1"/>
</dbReference>
<gene>
    <name evidence="4" type="ORF">CVV64_05860</name>
</gene>
<dbReference type="EMBL" id="PGXC01000003">
    <property type="protein sequence ID" value="PKK91291.1"/>
    <property type="molecule type" value="Genomic_DNA"/>
</dbReference>
<dbReference type="GO" id="GO:0016887">
    <property type="term" value="F:ATP hydrolysis activity"/>
    <property type="evidence" value="ECO:0007669"/>
    <property type="project" value="InterPro"/>
</dbReference>